<organism evidence="1 2">
    <name type="scientific">Argiope bruennichi</name>
    <name type="common">Wasp spider</name>
    <name type="synonym">Aranea bruennichi</name>
    <dbReference type="NCBI Taxonomy" id="94029"/>
    <lineage>
        <taxon>Eukaryota</taxon>
        <taxon>Metazoa</taxon>
        <taxon>Ecdysozoa</taxon>
        <taxon>Arthropoda</taxon>
        <taxon>Chelicerata</taxon>
        <taxon>Arachnida</taxon>
        <taxon>Araneae</taxon>
        <taxon>Araneomorphae</taxon>
        <taxon>Entelegynae</taxon>
        <taxon>Araneoidea</taxon>
        <taxon>Araneidae</taxon>
        <taxon>Argiope</taxon>
    </lineage>
</organism>
<dbReference type="Proteomes" id="UP000807504">
    <property type="component" value="Unassembled WGS sequence"/>
</dbReference>
<dbReference type="EMBL" id="JABXBU010000012">
    <property type="protein sequence ID" value="KAF8789713.1"/>
    <property type="molecule type" value="Genomic_DNA"/>
</dbReference>
<keyword evidence="2" id="KW-1185">Reference proteome</keyword>
<proteinExistence type="predicted"/>
<gene>
    <name evidence="1" type="ORF">HNY73_007632</name>
</gene>
<evidence type="ECO:0000313" key="2">
    <source>
        <dbReference type="Proteomes" id="UP000807504"/>
    </source>
</evidence>
<sequence>MAVITQDMVDMENIDDAIQIITDKILTAADTAIPKSSGKIPKLRKPWWNNDFEIAEKKQAKAWNRFRCYSTTDNFIVFKKLKHILD</sequence>
<reference evidence="1" key="2">
    <citation type="submission" date="2020-06" db="EMBL/GenBank/DDBJ databases">
        <authorList>
            <person name="Sheffer M."/>
        </authorList>
    </citation>
    <scope>NUCLEOTIDE SEQUENCE</scope>
</reference>
<accession>A0A8T0FLN5</accession>
<name>A0A8T0FLN5_ARGBR</name>
<dbReference type="AlphaFoldDB" id="A0A8T0FLN5"/>
<protein>
    <submittedName>
        <fullName evidence="1">Uncharacterized protein</fullName>
    </submittedName>
</protein>
<reference evidence="1" key="1">
    <citation type="journal article" date="2020" name="bioRxiv">
        <title>Chromosome-level reference genome of the European wasp spider Argiope bruennichi: a resource for studies on range expansion and evolutionary adaptation.</title>
        <authorList>
            <person name="Sheffer M.M."/>
            <person name="Hoppe A."/>
            <person name="Krehenwinkel H."/>
            <person name="Uhl G."/>
            <person name="Kuss A.W."/>
            <person name="Jensen L."/>
            <person name="Jensen C."/>
            <person name="Gillespie R.G."/>
            <person name="Hoff K.J."/>
            <person name="Prost S."/>
        </authorList>
    </citation>
    <scope>NUCLEOTIDE SEQUENCE</scope>
</reference>
<evidence type="ECO:0000313" key="1">
    <source>
        <dbReference type="EMBL" id="KAF8789713.1"/>
    </source>
</evidence>
<comment type="caution">
    <text evidence="1">The sequence shown here is derived from an EMBL/GenBank/DDBJ whole genome shotgun (WGS) entry which is preliminary data.</text>
</comment>